<sequence>MARIGVDVGGTFTDLVLERMDKNDRAKVFVHKVASTPHDQSVGVLRGVLEICELAGVKPSDVSMIVHGTTVATNITIEHNGAEVGMLTTRGFRDILHIGRHKRPHNFSLQFDVPWQSHPLVKRRNRIAITERVMPPSGEIAAELNEEEVLEAARVFKARGISSVIVCFLYSFLNDTHERRAKALVQSVLPDAYVSCSSEVVNVIREYERFSTTAMNAFVGPKTALYLNNLETKLREAGINAHLRIMQSNGGVSTVEMCAQRPVSILMSGLAGGVMGGRWAGAMSDVRDVITVDIGGTSADFSTIPDGQVKIMNPRDTYVGAYPVLAPMIDMATMGAGGGSIAYIDEGGAFRVGPRSAGADPGPACYGRGGTEPTVTDAQVVLGRLDPDQFLGGGVKIDPELAHRAIEEKIARPLGMSVTEAALGIIRILNSNMSLAIRANSVAKGFDPRRFALLPFGGAGPLNGVALAEAVSAREVIVPPAPGITAAIGLLVTDMQYEFTRSVLTVLKDLTQDGVERINAVINDLTTQCRASLDADGVPGYRQSYLRIAECRYHGQGFELRADIPDGAVSLANVEQIKTNFHAQHKRDYGWAFDDVDVEIVTVRIIGVAKTPALQWPALPVGSARPDDRALMFVRRTTFDDGETYDTPRYDRSLLLAGNTLDGPAIVIQRDSTTLVPPGYRARVVANGNIHINRQAA</sequence>
<dbReference type="PANTHER" id="PTHR11365">
    <property type="entry name" value="5-OXOPROLINASE RELATED"/>
    <property type="match status" value="1"/>
</dbReference>
<dbReference type="PANTHER" id="PTHR11365:SF23">
    <property type="entry name" value="HYPOTHETICAL 5-OXOPROLINASE (EUROFUNG)-RELATED"/>
    <property type="match status" value="1"/>
</dbReference>
<reference evidence="4" key="1">
    <citation type="submission" date="2016-01" db="EMBL/GenBank/DDBJ databases">
        <authorList>
            <person name="Peeters C."/>
        </authorList>
    </citation>
    <scope>NUCLEOTIDE SEQUENCE [LARGE SCALE GENOMIC DNA]</scope>
    <source>
        <strain evidence="4">LMG 22934</strain>
    </source>
</reference>
<feature type="domain" description="Hydantoinase/oxoprolinase N-terminal" evidence="2">
    <location>
        <begin position="3"/>
        <end position="188"/>
    </location>
</feature>
<dbReference type="InterPro" id="IPR008040">
    <property type="entry name" value="Hydant_A_N"/>
</dbReference>
<gene>
    <name evidence="4" type="ORF">AWB65_01432</name>
</gene>
<dbReference type="AlphaFoldDB" id="A0A158FZD2"/>
<name>A0A158FZD2_9BURK</name>
<dbReference type="InterPro" id="IPR002821">
    <property type="entry name" value="Hydantoinase_A"/>
</dbReference>
<accession>A0A158FZD2</accession>
<dbReference type="Proteomes" id="UP000054977">
    <property type="component" value="Unassembled WGS sequence"/>
</dbReference>
<dbReference type="OrthoDB" id="9768323at2"/>
<dbReference type="GO" id="GO:0017168">
    <property type="term" value="F:5-oxoprolinase (ATP-hydrolyzing) activity"/>
    <property type="evidence" value="ECO:0007669"/>
    <property type="project" value="TreeGrafter"/>
</dbReference>
<evidence type="ECO:0000259" key="3">
    <source>
        <dbReference type="Pfam" id="PF19278"/>
    </source>
</evidence>
<evidence type="ECO:0000259" key="1">
    <source>
        <dbReference type="Pfam" id="PF01968"/>
    </source>
</evidence>
<dbReference type="InterPro" id="IPR049517">
    <property type="entry name" value="ACX-like_C"/>
</dbReference>
<feature type="domain" description="Hydantoinase A/oxoprolinase" evidence="1">
    <location>
        <begin position="209"/>
        <end position="497"/>
    </location>
</feature>
<dbReference type="GO" id="GO:0006749">
    <property type="term" value="P:glutathione metabolic process"/>
    <property type="evidence" value="ECO:0007669"/>
    <property type="project" value="TreeGrafter"/>
</dbReference>
<protein>
    <submittedName>
        <fullName evidence="4">5-oxoprolinase (ATP-hydrolyzing)</fullName>
    </submittedName>
</protein>
<dbReference type="Pfam" id="PF05378">
    <property type="entry name" value="Hydant_A_N"/>
    <property type="match status" value="1"/>
</dbReference>
<dbReference type="Pfam" id="PF01968">
    <property type="entry name" value="Hydantoinase_A"/>
    <property type="match status" value="1"/>
</dbReference>
<dbReference type="InterPro" id="IPR043129">
    <property type="entry name" value="ATPase_NBD"/>
</dbReference>
<evidence type="ECO:0000313" key="4">
    <source>
        <dbReference type="EMBL" id="SAL25175.1"/>
    </source>
</evidence>
<comment type="caution">
    <text evidence="4">The sequence shown here is derived from an EMBL/GenBank/DDBJ whole genome shotgun (WGS) entry which is preliminary data.</text>
</comment>
<dbReference type="RefSeq" id="WP_087666468.1">
    <property type="nucleotide sequence ID" value="NZ_FCNW02000004.1"/>
</dbReference>
<dbReference type="SUPFAM" id="SSF53067">
    <property type="entry name" value="Actin-like ATPase domain"/>
    <property type="match status" value="1"/>
</dbReference>
<dbReference type="STRING" id="326474.AWB65_01432"/>
<organism evidence="4 5">
    <name type="scientific">Caballeronia humi</name>
    <dbReference type="NCBI Taxonomy" id="326474"/>
    <lineage>
        <taxon>Bacteria</taxon>
        <taxon>Pseudomonadati</taxon>
        <taxon>Pseudomonadota</taxon>
        <taxon>Betaproteobacteria</taxon>
        <taxon>Burkholderiales</taxon>
        <taxon>Burkholderiaceae</taxon>
        <taxon>Caballeronia</taxon>
    </lineage>
</organism>
<dbReference type="InterPro" id="IPR045079">
    <property type="entry name" value="Oxoprolinase-like"/>
</dbReference>
<evidence type="ECO:0000313" key="5">
    <source>
        <dbReference type="Proteomes" id="UP000054977"/>
    </source>
</evidence>
<proteinExistence type="predicted"/>
<evidence type="ECO:0000259" key="2">
    <source>
        <dbReference type="Pfam" id="PF05378"/>
    </source>
</evidence>
<dbReference type="EMBL" id="FCNW02000004">
    <property type="protein sequence ID" value="SAL25175.1"/>
    <property type="molecule type" value="Genomic_DNA"/>
</dbReference>
<keyword evidence="5" id="KW-1185">Reference proteome</keyword>
<dbReference type="GO" id="GO:0005829">
    <property type="term" value="C:cytosol"/>
    <property type="evidence" value="ECO:0007669"/>
    <property type="project" value="TreeGrafter"/>
</dbReference>
<dbReference type="Pfam" id="PF19278">
    <property type="entry name" value="Hydant_A_C"/>
    <property type="match status" value="1"/>
</dbReference>
<feature type="domain" description="Acetophenone carboxylase-like C-terminal" evidence="3">
    <location>
        <begin position="514"/>
        <end position="687"/>
    </location>
</feature>